<keyword evidence="2" id="KW-0808">Transferase</keyword>
<accession>A0A3M0TAW0</accession>
<dbReference type="GO" id="GO:0008610">
    <property type="term" value="P:lipid biosynthetic process"/>
    <property type="evidence" value="ECO:0007669"/>
    <property type="project" value="InterPro"/>
</dbReference>
<dbReference type="GO" id="GO:0071770">
    <property type="term" value="P:DIM/DIP cell wall layer assembly"/>
    <property type="evidence" value="ECO:0007669"/>
    <property type="project" value="TreeGrafter"/>
</dbReference>
<dbReference type="EMBL" id="RFAQ01000003">
    <property type="protein sequence ID" value="RMD04338.1"/>
    <property type="molecule type" value="Genomic_DNA"/>
</dbReference>
<dbReference type="InterPro" id="IPR007072">
    <property type="entry name" value="RNMT_CmcI"/>
</dbReference>
<evidence type="ECO:0000313" key="3">
    <source>
        <dbReference type="EMBL" id="RMD04338.1"/>
    </source>
</evidence>
<dbReference type="PANTHER" id="PTHR40048:SF1">
    <property type="entry name" value="RHAMNOSYL O-METHYLTRANSFERASE"/>
    <property type="match status" value="1"/>
</dbReference>
<reference evidence="3 4" key="1">
    <citation type="submission" date="2018-10" db="EMBL/GenBank/DDBJ databases">
        <title>Genome-centric metagenomics revealed C2 chemical producing, CO utilizing Clostridium with novel acetogenic gene cluster.</title>
        <authorList>
            <person name="Kang H."/>
            <person name="Park B."/>
            <person name="Choi I.G."/>
            <person name="Chang I.S."/>
        </authorList>
    </citation>
    <scope>NUCLEOTIDE SEQUENCE [LARGE SCALE GENOMIC DNA]</scope>
    <source>
        <strain evidence="3 4">H21-9</strain>
    </source>
</reference>
<keyword evidence="1" id="KW-0489">Methyltransferase</keyword>
<dbReference type="GO" id="GO:0005886">
    <property type="term" value="C:plasma membrane"/>
    <property type="evidence" value="ECO:0007669"/>
    <property type="project" value="TreeGrafter"/>
</dbReference>
<gene>
    <name evidence="3" type="ORF">D9O40_02515</name>
</gene>
<comment type="caution">
    <text evidence="3">The sequence shown here is derived from an EMBL/GenBank/DDBJ whole genome shotgun (WGS) entry which is preliminary data.</text>
</comment>
<organism evidence="3 4">
    <name type="scientific">Clostridium autoethanogenum</name>
    <dbReference type="NCBI Taxonomy" id="84023"/>
    <lineage>
        <taxon>Bacteria</taxon>
        <taxon>Bacillati</taxon>
        <taxon>Bacillota</taxon>
        <taxon>Clostridia</taxon>
        <taxon>Eubacteriales</taxon>
        <taxon>Clostridiaceae</taxon>
        <taxon>Clostridium</taxon>
    </lineage>
</organism>
<name>A0A3M0TAW0_9CLOT</name>
<evidence type="ECO:0000313" key="4">
    <source>
        <dbReference type="Proteomes" id="UP000277999"/>
    </source>
</evidence>
<dbReference type="PANTHER" id="PTHR40048">
    <property type="entry name" value="RHAMNOSYL O-METHYLTRANSFERASE"/>
    <property type="match status" value="1"/>
</dbReference>
<sequence>MEQNNIVDPVKQFKEERTNDIKQMNKDKELKKKSLEWMIHADKYKYSYNFSWLGRPIIKYPGDIVATQEIIWETKPDLIIETGIAHGGSLILSASILELLGNGEVLGIDIDIRKHNRKEIENHPLYKRITMLEGSSIDSNIFEKVKKIAEGKKKIMVFLDSNHTHDHVLKELNLYADLVTVGSYLVLPDTFIEYFPKGYYSQNRPWDVGNNPMTALKEFMKENDNFVVDHGINDKILITEAFDSYLKKVK</sequence>
<dbReference type="GO" id="GO:0008168">
    <property type="term" value="F:methyltransferase activity"/>
    <property type="evidence" value="ECO:0007669"/>
    <property type="project" value="UniProtKB-KW"/>
</dbReference>
<dbReference type="Gene3D" id="3.40.50.150">
    <property type="entry name" value="Vaccinia Virus protein VP39"/>
    <property type="match status" value="1"/>
</dbReference>
<dbReference type="Pfam" id="PF04989">
    <property type="entry name" value="RMNT_CmcI"/>
    <property type="match status" value="1"/>
</dbReference>
<dbReference type="AlphaFoldDB" id="A0A3M0TAW0"/>
<proteinExistence type="predicted"/>
<dbReference type="GO" id="GO:0032259">
    <property type="term" value="P:methylation"/>
    <property type="evidence" value="ECO:0007669"/>
    <property type="project" value="UniProtKB-KW"/>
</dbReference>
<protein>
    <submittedName>
        <fullName evidence="3">Cephalosporin hydroxylase</fullName>
    </submittedName>
</protein>
<dbReference type="InterPro" id="IPR029063">
    <property type="entry name" value="SAM-dependent_MTases_sf"/>
</dbReference>
<dbReference type="Proteomes" id="UP000277999">
    <property type="component" value="Unassembled WGS sequence"/>
</dbReference>
<dbReference type="SUPFAM" id="SSF53335">
    <property type="entry name" value="S-adenosyl-L-methionine-dependent methyltransferases"/>
    <property type="match status" value="1"/>
</dbReference>
<dbReference type="RefSeq" id="WP_122057839.1">
    <property type="nucleotide sequence ID" value="NZ_RFAQ01000003.1"/>
</dbReference>
<evidence type="ECO:0000256" key="2">
    <source>
        <dbReference type="ARBA" id="ARBA00022679"/>
    </source>
</evidence>
<evidence type="ECO:0000256" key="1">
    <source>
        <dbReference type="ARBA" id="ARBA00022603"/>
    </source>
</evidence>